<accession>A0A9W3D030</accession>
<feature type="domain" description="Retrotransposon gag" evidence="2">
    <location>
        <begin position="135"/>
        <end position="226"/>
    </location>
</feature>
<dbReference type="CDD" id="cd00303">
    <property type="entry name" value="retropepsin_like"/>
    <property type="match status" value="1"/>
</dbReference>
<reference evidence="4" key="1">
    <citation type="submission" date="2025-08" db="UniProtKB">
        <authorList>
            <consortium name="RefSeq"/>
        </authorList>
    </citation>
    <scope>IDENTIFICATION</scope>
    <source>
        <tissue evidence="4">Leaf</tissue>
    </source>
</reference>
<proteinExistence type="predicted"/>
<sequence length="648" mass="73314">MTEEEENLYWVEQEELAERQAEKTRRQHREARRAAETNPDIRDLRNYITKTAAEVKAVKSQIHHATSSAPEIDRLLEVARKTPARISETRVSYPGKLKIPIYKGTTDPKAHLQAFHIAMGRARLKDSEIDVGYCRLFVENLEGAALEWFSRLERNSIGSFRQLASEFLLKYSMFMDREMSEVDLWSMAQEEGEPLREFVSRFKLIMSKVSGISDKVAIDALRKALWYKSKFRKWHKPTKNPSKDADPKSKRRTSRNDKYVHHEEEELRGAHNYAINPEQGRSRSQNYDENSFCELHQTRGHSTTRCKVLGARLTERLLAGELSGVTSIKDLILDTDRQPRSDRNPPAETSSPRNQTGEKHGRKQDDAKNDNNRRRVNMIIGGSHYCKDSVLAIKAYQRKAESSAKYPTQSPPQDEQSDPVTFTEEEATGLDQSHCDPLVIDLVIRDLEVSRILIDTGSTVNVIFRDTLNRMNVELGEITPVPKPLTGFSGQTSMTLGSIQLPVMAKSVTKIVDFAVVDSPAIYNAIMGTPWLNAMEAVLSTYHLGVKFPTRTGIAAIWGCQKQSRFCFLAEHKLRQATTTSTAKRKRTQPTSEDVLITSTATPPAETDSEEGIAPKSEDNIETQREEKNPEEDIDPAAKAVDENLIAE</sequence>
<evidence type="ECO:0000313" key="3">
    <source>
        <dbReference type="Proteomes" id="UP000504610"/>
    </source>
</evidence>
<dbReference type="AlphaFoldDB" id="A0A9W3D030"/>
<evidence type="ECO:0000259" key="2">
    <source>
        <dbReference type="Pfam" id="PF03732"/>
    </source>
</evidence>
<dbReference type="SUPFAM" id="SSF50630">
    <property type="entry name" value="Acid proteases"/>
    <property type="match status" value="1"/>
</dbReference>
<keyword evidence="3" id="KW-1185">Reference proteome</keyword>
<feature type="compositionally biased region" description="Basic and acidic residues" evidence="1">
    <location>
        <begin position="333"/>
        <end position="345"/>
    </location>
</feature>
<protein>
    <submittedName>
        <fullName evidence="4">Uncharacterized protein LOC130506486</fullName>
    </submittedName>
</protein>
<evidence type="ECO:0000313" key="4">
    <source>
        <dbReference type="RefSeq" id="XP_056857122.1"/>
    </source>
</evidence>
<dbReference type="Pfam" id="PF03732">
    <property type="entry name" value="Retrotrans_gag"/>
    <property type="match status" value="1"/>
</dbReference>
<dbReference type="PANTHER" id="PTHR33240:SF8">
    <property type="entry name" value="OS03G0439900 PROTEIN"/>
    <property type="match status" value="1"/>
</dbReference>
<gene>
    <name evidence="4" type="primary">LOC130506486</name>
</gene>
<feature type="compositionally biased region" description="Basic and acidic residues" evidence="1">
    <location>
        <begin position="356"/>
        <end position="373"/>
    </location>
</feature>
<feature type="region of interest" description="Disordered" evidence="1">
    <location>
        <begin position="578"/>
        <end position="648"/>
    </location>
</feature>
<dbReference type="InterPro" id="IPR005162">
    <property type="entry name" value="Retrotrans_gag_dom"/>
</dbReference>
<feature type="compositionally biased region" description="Basic and acidic residues" evidence="1">
    <location>
        <begin position="241"/>
        <end position="269"/>
    </location>
</feature>
<dbReference type="GeneID" id="130506486"/>
<feature type="region of interest" description="Disordered" evidence="1">
    <location>
        <begin position="333"/>
        <end position="373"/>
    </location>
</feature>
<dbReference type="Gene3D" id="2.40.70.10">
    <property type="entry name" value="Acid Proteases"/>
    <property type="match status" value="1"/>
</dbReference>
<dbReference type="Proteomes" id="UP000504610">
    <property type="component" value="Unplaced"/>
</dbReference>
<dbReference type="PANTHER" id="PTHR33240">
    <property type="entry name" value="OS08G0508500 PROTEIN"/>
    <property type="match status" value="1"/>
</dbReference>
<evidence type="ECO:0000256" key="1">
    <source>
        <dbReference type="SAM" id="MobiDB-lite"/>
    </source>
</evidence>
<organism evidence="3 4">
    <name type="scientific">Raphanus sativus</name>
    <name type="common">Radish</name>
    <name type="synonym">Raphanus raphanistrum var. sativus</name>
    <dbReference type="NCBI Taxonomy" id="3726"/>
    <lineage>
        <taxon>Eukaryota</taxon>
        <taxon>Viridiplantae</taxon>
        <taxon>Streptophyta</taxon>
        <taxon>Embryophyta</taxon>
        <taxon>Tracheophyta</taxon>
        <taxon>Spermatophyta</taxon>
        <taxon>Magnoliopsida</taxon>
        <taxon>eudicotyledons</taxon>
        <taxon>Gunneridae</taxon>
        <taxon>Pentapetalae</taxon>
        <taxon>rosids</taxon>
        <taxon>malvids</taxon>
        <taxon>Brassicales</taxon>
        <taxon>Brassicaceae</taxon>
        <taxon>Brassiceae</taxon>
        <taxon>Raphanus</taxon>
    </lineage>
</organism>
<dbReference type="InterPro" id="IPR021109">
    <property type="entry name" value="Peptidase_aspartic_dom_sf"/>
</dbReference>
<feature type="region of interest" description="Disordered" evidence="1">
    <location>
        <begin position="235"/>
        <end position="287"/>
    </location>
</feature>
<feature type="compositionally biased region" description="Basic and acidic residues" evidence="1">
    <location>
        <begin position="616"/>
        <end position="628"/>
    </location>
</feature>
<feature type="compositionally biased region" description="Polar residues" evidence="1">
    <location>
        <begin position="405"/>
        <end position="420"/>
    </location>
</feature>
<feature type="region of interest" description="Disordered" evidence="1">
    <location>
        <begin position="18"/>
        <end position="38"/>
    </location>
</feature>
<name>A0A9W3D030_RAPSA</name>
<dbReference type="OrthoDB" id="1108343at2759"/>
<feature type="region of interest" description="Disordered" evidence="1">
    <location>
        <begin position="402"/>
        <end position="429"/>
    </location>
</feature>
<dbReference type="KEGG" id="rsz:130506486"/>
<dbReference type="RefSeq" id="XP_056857122.1">
    <property type="nucleotide sequence ID" value="XM_057001142.1"/>
</dbReference>